<organism evidence="2 3">
    <name type="scientific">Salinicola rhizosphaerae</name>
    <dbReference type="NCBI Taxonomy" id="1443141"/>
    <lineage>
        <taxon>Bacteria</taxon>
        <taxon>Pseudomonadati</taxon>
        <taxon>Pseudomonadota</taxon>
        <taxon>Gammaproteobacteria</taxon>
        <taxon>Oceanospirillales</taxon>
        <taxon>Halomonadaceae</taxon>
        <taxon>Salinicola</taxon>
    </lineage>
</organism>
<sequence length="82" mass="8840">MDALGKHRRAAGKGSGDELGDCDRQIAAHCGKDDRFGFRHALTPCQGREIETSRPDLMAVETAGYCYDVSDIVDADDIEAPA</sequence>
<protein>
    <submittedName>
        <fullName evidence="2">Uncharacterized protein</fullName>
    </submittedName>
</protein>
<proteinExistence type="predicted"/>
<reference evidence="3" key="1">
    <citation type="journal article" date="2019" name="Int. J. Syst. Evol. Microbiol.">
        <title>The Global Catalogue of Microorganisms (GCM) 10K type strain sequencing project: providing services to taxonomists for standard genome sequencing and annotation.</title>
        <authorList>
            <consortium name="The Broad Institute Genomics Platform"/>
            <consortium name="The Broad Institute Genome Sequencing Center for Infectious Disease"/>
            <person name="Wu L."/>
            <person name="Ma J."/>
        </authorList>
    </citation>
    <scope>NUCLEOTIDE SEQUENCE [LARGE SCALE GENOMIC DNA]</scope>
    <source>
        <strain evidence="3">KCTC 32998</strain>
    </source>
</reference>
<keyword evidence="3" id="KW-1185">Reference proteome</keyword>
<accession>A0ABQ3E594</accession>
<feature type="region of interest" description="Disordered" evidence="1">
    <location>
        <begin position="1"/>
        <end position="21"/>
    </location>
</feature>
<gene>
    <name evidence="2" type="ORF">GCM10009038_18410</name>
</gene>
<evidence type="ECO:0000256" key="1">
    <source>
        <dbReference type="SAM" id="MobiDB-lite"/>
    </source>
</evidence>
<comment type="caution">
    <text evidence="2">The sequence shown here is derived from an EMBL/GenBank/DDBJ whole genome shotgun (WGS) entry which is preliminary data.</text>
</comment>
<evidence type="ECO:0000313" key="3">
    <source>
        <dbReference type="Proteomes" id="UP000646745"/>
    </source>
</evidence>
<dbReference type="Proteomes" id="UP000646745">
    <property type="component" value="Unassembled WGS sequence"/>
</dbReference>
<dbReference type="EMBL" id="BMZI01000004">
    <property type="protein sequence ID" value="GHB20015.1"/>
    <property type="molecule type" value="Genomic_DNA"/>
</dbReference>
<feature type="compositionally biased region" description="Basic residues" evidence="1">
    <location>
        <begin position="1"/>
        <end position="11"/>
    </location>
</feature>
<name>A0ABQ3E594_9GAMM</name>
<evidence type="ECO:0000313" key="2">
    <source>
        <dbReference type="EMBL" id="GHB20015.1"/>
    </source>
</evidence>